<proteinExistence type="predicted"/>
<dbReference type="EMBL" id="BAAAZG010000002">
    <property type="protein sequence ID" value="GAA4061065.1"/>
    <property type="molecule type" value="Genomic_DNA"/>
</dbReference>
<evidence type="ECO:0000313" key="2">
    <source>
        <dbReference type="Proteomes" id="UP001500683"/>
    </source>
</evidence>
<reference evidence="2" key="1">
    <citation type="journal article" date="2019" name="Int. J. Syst. Evol. Microbiol.">
        <title>The Global Catalogue of Microorganisms (GCM) 10K type strain sequencing project: providing services to taxonomists for standard genome sequencing and annotation.</title>
        <authorList>
            <consortium name="The Broad Institute Genomics Platform"/>
            <consortium name="The Broad Institute Genome Sequencing Center for Infectious Disease"/>
            <person name="Wu L."/>
            <person name="Ma J."/>
        </authorList>
    </citation>
    <scope>NUCLEOTIDE SEQUENCE [LARGE SCALE GENOMIC DNA]</scope>
    <source>
        <strain evidence="2">JCM 16702</strain>
    </source>
</reference>
<keyword evidence="2" id="KW-1185">Reference proteome</keyword>
<sequence length="70" mass="6752">MHVEADPEPDTQLETAGCLARVLDGVREPDDAFVLHTGGSAGGVVDGGGAALIAVRGAVGVAVGELGGAV</sequence>
<accession>A0ABP7V799</accession>
<protein>
    <submittedName>
        <fullName evidence="1">Uncharacterized protein</fullName>
    </submittedName>
</protein>
<gene>
    <name evidence="1" type="ORF">GCM10022214_12450</name>
</gene>
<organism evidence="1 2">
    <name type="scientific">Actinomadura miaoliensis</name>
    <dbReference type="NCBI Taxonomy" id="430685"/>
    <lineage>
        <taxon>Bacteria</taxon>
        <taxon>Bacillati</taxon>
        <taxon>Actinomycetota</taxon>
        <taxon>Actinomycetes</taxon>
        <taxon>Streptosporangiales</taxon>
        <taxon>Thermomonosporaceae</taxon>
        <taxon>Actinomadura</taxon>
    </lineage>
</organism>
<evidence type="ECO:0000313" key="1">
    <source>
        <dbReference type="EMBL" id="GAA4061065.1"/>
    </source>
</evidence>
<comment type="caution">
    <text evidence="1">The sequence shown here is derived from an EMBL/GenBank/DDBJ whole genome shotgun (WGS) entry which is preliminary data.</text>
</comment>
<dbReference type="Proteomes" id="UP001500683">
    <property type="component" value="Unassembled WGS sequence"/>
</dbReference>
<name>A0ABP7V799_9ACTN</name>